<gene>
    <name evidence="2" type="ORF">EYF80_000326</name>
</gene>
<evidence type="ECO:0000313" key="2">
    <source>
        <dbReference type="EMBL" id="TNN89723.1"/>
    </source>
</evidence>
<keyword evidence="3" id="KW-1185">Reference proteome</keyword>
<feature type="region of interest" description="Disordered" evidence="1">
    <location>
        <begin position="1"/>
        <end position="70"/>
    </location>
</feature>
<evidence type="ECO:0000256" key="1">
    <source>
        <dbReference type="SAM" id="MobiDB-lite"/>
    </source>
</evidence>
<feature type="compositionally biased region" description="Polar residues" evidence="1">
    <location>
        <begin position="1"/>
        <end position="32"/>
    </location>
</feature>
<proteinExistence type="predicted"/>
<feature type="compositionally biased region" description="Basic and acidic residues" evidence="1">
    <location>
        <begin position="37"/>
        <end position="53"/>
    </location>
</feature>
<dbReference type="AlphaFoldDB" id="A0A4Z2JIS6"/>
<evidence type="ECO:0000313" key="3">
    <source>
        <dbReference type="Proteomes" id="UP000314294"/>
    </source>
</evidence>
<name>A0A4Z2JIS6_9TELE</name>
<organism evidence="2 3">
    <name type="scientific">Liparis tanakae</name>
    <name type="common">Tanaka's snailfish</name>
    <dbReference type="NCBI Taxonomy" id="230148"/>
    <lineage>
        <taxon>Eukaryota</taxon>
        <taxon>Metazoa</taxon>
        <taxon>Chordata</taxon>
        <taxon>Craniata</taxon>
        <taxon>Vertebrata</taxon>
        <taxon>Euteleostomi</taxon>
        <taxon>Actinopterygii</taxon>
        <taxon>Neopterygii</taxon>
        <taxon>Teleostei</taxon>
        <taxon>Neoteleostei</taxon>
        <taxon>Acanthomorphata</taxon>
        <taxon>Eupercaria</taxon>
        <taxon>Perciformes</taxon>
        <taxon>Cottioidei</taxon>
        <taxon>Cottales</taxon>
        <taxon>Liparidae</taxon>
        <taxon>Liparis</taxon>
    </lineage>
</organism>
<comment type="caution">
    <text evidence="2">The sequence shown here is derived from an EMBL/GenBank/DDBJ whole genome shotgun (WGS) entry which is preliminary data.</text>
</comment>
<dbReference type="Proteomes" id="UP000314294">
    <property type="component" value="Unassembled WGS sequence"/>
</dbReference>
<sequence>MTTAPPLTSHMTTAPPLTSHMTTAHPLTSHMTTEGGMDPRQRERAGHVPREDFVGDPSEAARVPVGGDDAEDLGAGRRVAADAHGVAVGVEHRSVVVQVLHLDVDVGLSAQASLGLGKWRKEDDAVMMLQGNSDRWKPTVPLTGSSALIRMSWIVCPESRSIS</sequence>
<protein>
    <submittedName>
        <fullName evidence="2">Uncharacterized protein</fullName>
    </submittedName>
</protein>
<accession>A0A4Z2JIS6</accession>
<reference evidence="2 3" key="1">
    <citation type="submission" date="2019-03" db="EMBL/GenBank/DDBJ databases">
        <title>First draft genome of Liparis tanakae, snailfish: a comprehensive survey of snailfish specific genes.</title>
        <authorList>
            <person name="Kim W."/>
            <person name="Song I."/>
            <person name="Jeong J.-H."/>
            <person name="Kim D."/>
            <person name="Kim S."/>
            <person name="Ryu S."/>
            <person name="Song J.Y."/>
            <person name="Lee S.K."/>
        </authorList>
    </citation>
    <scope>NUCLEOTIDE SEQUENCE [LARGE SCALE GENOMIC DNA]</scope>
    <source>
        <tissue evidence="2">Muscle</tissue>
    </source>
</reference>
<dbReference type="EMBL" id="SRLO01000001">
    <property type="protein sequence ID" value="TNN89723.1"/>
    <property type="molecule type" value="Genomic_DNA"/>
</dbReference>